<feature type="transmembrane region" description="Helical" evidence="1">
    <location>
        <begin position="35"/>
        <end position="54"/>
    </location>
</feature>
<gene>
    <name evidence="2" type="ORF">GGD88_001375</name>
</gene>
<feature type="transmembrane region" description="Helical" evidence="1">
    <location>
        <begin position="127"/>
        <end position="150"/>
    </location>
</feature>
<feature type="transmembrane region" description="Helical" evidence="1">
    <location>
        <begin position="170"/>
        <end position="190"/>
    </location>
</feature>
<dbReference type="EMBL" id="JACIGI010000008">
    <property type="protein sequence ID" value="MBB4285656.1"/>
    <property type="molecule type" value="Genomic_DNA"/>
</dbReference>
<protein>
    <recommendedName>
        <fullName evidence="4">Exopolysaccharide biosynthesis protein</fullName>
    </recommendedName>
</protein>
<keyword evidence="3" id="KW-1185">Reference proteome</keyword>
<keyword evidence="1" id="KW-0472">Membrane</keyword>
<sequence>MTETVKGVLDTLEESARGGETMSVDDIVQAFGRRAYGPLVFAIGLVMLSPVNWIPGAGVLLATVLTVLLVQSLLVSGAPWVPRWLGRASVDRDRARYAIARVRPWIERLAVVVRPRLRPLTQPPWRAGPILVIIATALSMYPLAIVPGGAGPPSLAITVFGLALTVEDGLLVLLALLAAAGGFALAAWAVL</sequence>
<dbReference type="PIRSF" id="PIRSF033239">
    <property type="entry name" value="ExoD"/>
    <property type="match status" value="1"/>
</dbReference>
<keyword evidence="1" id="KW-0812">Transmembrane</keyword>
<dbReference type="AlphaFoldDB" id="A0A7W6RZ03"/>
<name>A0A7W6RZ03_9PROT</name>
<dbReference type="Pfam" id="PF06055">
    <property type="entry name" value="ExoD"/>
    <property type="match status" value="1"/>
</dbReference>
<evidence type="ECO:0000313" key="2">
    <source>
        <dbReference type="EMBL" id="MBB4285656.1"/>
    </source>
</evidence>
<dbReference type="Proteomes" id="UP000555728">
    <property type="component" value="Unassembled WGS sequence"/>
</dbReference>
<evidence type="ECO:0000256" key="1">
    <source>
        <dbReference type="SAM" id="Phobius"/>
    </source>
</evidence>
<organism evidence="2 3">
    <name type="scientific">Roseospira goensis</name>
    <dbReference type="NCBI Taxonomy" id="391922"/>
    <lineage>
        <taxon>Bacteria</taxon>
        <taxon>Pseudomonadati</taxon>
        <taxon>Pseudomonadota</taxon>
        <taxon>Alphaproteobacteria</taxon>
        <taxon>Rhodospirillales</taxon>
        <taxon>Rhodospirillaceae</taxon>
        <taxon>Roseospira</taxon>
    </lineage>
</organism>
<accession>A0A7W6RZ03</accession>
<reference evidence="2 3" key="1">
    <citation type="submission" date="2020-08" db="EMBL/GenBank/DDBJ databases">
        <title>Genome sequencing of Purple Non-Sulfur Bacteria from various extreme environments.</title>
        <authorList>
            <person name="Mayer M."/>
        </authorList>
    </citation>
    <scope>NUCLEOTIDE SEQUENCE [LARGE SCALE GENOMIC DNA]</scope>
    <source>
        <strain evidence="2 3">JA135</strain>
    </source>
</reference>
<dbReference type="InterPro" id="IPR010331">
    <property type="entry name" value="ExoD"/>
</dbReference>
<feature type="transmembrane region" description="Helical" evidence="1">
    <location>
        <begin position="60"/>
        <end position="81"/>
    </location>
</feature>
<dbReference type="PANTHER" id="PTHR41795">
    <property type="entry name" value="EXOPOLYSACCHARIDE SYNTHESIS PROTEIN"/>
    <property type="match status" value="1"/>
</dbReference>
<proteinExistence type="predicted"/>
<evidence type="ECO:0008006" key="4">
    <source>
        <dbReference type="Google" id="ProtNLM"/>
    </source>
</evidence>
<dbReference type="RefSeq" id="WP_184433214.1">
    <property type="nucleotide sequence ID" value="NZ_JACIGI010000008.1"/>
</dbReference>
<dbReference type="PANTHER" id="PTHR41795:SF1">
    <property type="entry name" value="EXOPOLYSACCHARIDE SYNTHESIS PROTEIN"/>
    <property type="match status" value="1"/>
</dbReference>
<comment type="caution">
    <text evidence="2">The sequence shown here is derived from an EMBL/GenBank/DDBJ whole genome shotgun (WGS) entry which is preliminary data.</text>
</comment>
<evidence type="ECO:0000313" key="3">
    <source>
        <dbReference type="Proteomes" id="UP000555728"/>
    </source>
</evidence>
<keyword evidence="1" id="KW-1133">Transmembrane helix</keyword>